<protein>
    <submittedName>
        <fullName evidence="1">HK97 gp10 family phage protein</fullName>
    </submittedName>
</protein>
<dbReference type="InterPro" id="IPR010064">
    <property type="entry name" value="HK97-gp10_tail"/>
</dbReference>
<sequence>MTCSVSMIEAKSRNLSASAKMQNRGDRMPAKLTGVENILQQLNQTASQIDGQVKQEATKAGAEIYREAMAKQAPRSTHNGEHLADNIIITETKTGYAIGPTSKFYYAHFLEWGTSKMTPRPFAAPVFENNRAVVERTMSSILKRRLGL</sequence>
<accession>A0A3R9PKB2</accession>
<organism evidence="1 2">
    <name type="scientific">Salibacterium salarium</name>
    <dbReference type="NCBI Taxonomy" id="284579"/>
    <lineage>
        <taxon>Bacteria</taxon>
        <taxon>Bacillati</taxon>
        <taxon>Bacillota</taxon>
        <taxon>Bacilli</taxon>
        <taxon>Bacillales</taxon>
        <taxon>Bacillaceae</taxon>
    </lineage>
</organism>
<proteinExistence type="predicted"/>
<keyword evidence="2" id="KW-1185">Reference proteome</keyword>
<evidence type="ECO:0000313" key="2">
    <source>
        <dbReference type="Proteomes" id="UP000275076"/>
    </source>
</evidence>
<gene>
    <name evidence="1" type="ORF">D7Z54_14550</name>
</gene>
<comment type="caution">
    <text evidence="1">The sequence shown here is derived from an EMBL/GenBank/DDBJ whole genome shotgun (WGS) entry which is preliminary data.</text>
</comment>
<dbReference type="Pfam" id="PF04883">
    <property type="entry name" value="HK97-gp10_like"/>
    <property type="match status" value="1"/>
</dbReference>
<dbReference type="EMBL" id="RBVX01000013">
    <property type="protein sequence ID" value="RSL32666.1"/>
    <property type="molecule type" value="Genomic_DNA"/>
</dbReference>
<reference evidence="1 2" key="1">
    <citation type="submission" date="2018-10" db="EMBL/GenBank/DDBJ databases">
        <title>Draft genome sequence of Bacillus salarius IM0101, isolated from a hypersaline soil in Inner Mongolia, China.</title>
        <authorList>
            <person name="Yamprayoonswat W."/>
            <person name="Boonvisut S."/>
            <person name="Jumpathong W."/>
            <person name="Sittihan S."/>
            <person name="Ruangsuj P."/>
            <person name="Wanthongcharoen S."/>
            <person name="Thongpramul N."/>
            <person name="Pimmason S."/>
            <person name="Yu B."/>
            <person name="Yasawong M."/>
        </authorList>
    </citation>
    <scope>NUCLEOTIDE SEQUENCE [LARGE SCALE GENOMIC DNA]</scope>
    <source>
        <strain evidence="1 2">IM0101</strain>
    </source>
</reference>
<dbReference type="OrthoDB" id="886754at2"/>
<dbReference type="NCBIfam" id="TIGR01725">
    <property type="entry name" value="phge_HK97_gp10"/>
    <property type="match status" value="1"/>
</dbReference>
<evidence type="ECO:0000313" key="1">
    <source>
        <dbReference type="EMBL" id="RSL32666.1"/>
    </source>
</evidence>
<name>A0A3R9PKB2_9BACI</name>
<dbReference type="Proteomes" id="UP000275076">
    <property type="component" value="Unassembled WGS sequence"/>
</dbReference>
<dbReference type="AlphaFoldDB" id="A0A3R9PKB2"/>